<evidence type="ECO:0000313" key="2">
    <source>
        <dbReference type="EMBL" id="CCH67802.1"/>
    </source>
</evidence>
<dbReference type="RefSeq" id="WP_008234808.1">
    <property type="nucleotide sequence ID" value="NZ_CAIY01000065.1"/>
</dbReference>
<name>M1WZQ8_9NOST</name>
<proteinExistence type="predicted"/>
<feature type="transmembrane region" description="Helical" evidence="1">
    <location>
        <begin position="6"/>
        <end position="24"/>
    </location>
</feature>
<dbReference type="EMBL" id="CAIY01000065">
    <property type="protein sequence ID" value="CCH67802.1"/>
    <property type="molecule type" value="Genomic_DNA"/>
</dbReference>
<keyword evidence="1" id="KW-1133">Transmembrane helix</keyword>
<keyword evidence="1" id="KW-0812">Transmembrane</keyword>
<gene>
    <name evidence="2" type="ORF">RINTHH_16470</name>
</gene>
<keyword evidence="1" id="KW-0472">Membrane</keyword>
<comment type="caution">
    <text evidence="2">The sequence shown here is derived from an EMBL/GenBank/DDBJ whole genome shotgun (WGS) entry which is preliminary data.</text>
</comment>
<evidence type="ECO:0000313" key="3">
    <source>
        <dbReference type="Proteomes" id="UP000053051"/>
    </source>
</evidence>
<dbReference type="AlphaFoldDB" id="M1WZQ8"/>
<reference evidence="3" key="2">
    <citation type="submission" date="2016-01" db="EMBL/GenBank/DDBJ databases">
        <title>Diatom-associated endosymboitic cyanobacterium lacks core nitrogen metabolism enzymes.</title>
        <authorList>
            <person name="Hilton J.A."/>
            <person name="Foster R.A."/>
            <person name="Tripp H.J."/>
            <person name="Carter B.J."/>
            <person name="Zehr J.P."/>
            <person name="Villareal T.A."/>
        </authorList>
    </citation>
    <scope>NUCLEOTIDE SEQUENCE [LARGE SCALE GENOMIC DNA]</scope>
    <source>
        <strain evidence="3">HH01</strain>
    </source>
</reference>
<sequence>MLRIYHLLIGFVLIVCIPVGINWIRPRFSLRNRDNLSVNSLSQNNHQAGKNIWTSILGNTYLPKGWQALPCNDLSLLCVSANGKNLGSVAIEISPVSKQSKFQKMLVNAGISSNNYADNRDPQYDEKVLKALRSWIDAEYSILSRKHQKNYGGRIDFSAQPLEIVKFGKLQGIRYGFAGLEEGGKVLEKHIHYVTFDGKSMYVINTAFTPEDIPSRFSKLENLAVFEPYLGAIAASLRLTTKDSLVTSQ</sequence>
<dbReference type="OrthoDB" id="470174at2"/>
<accession>M1WZQ8</accession>
<protein>
    <submittedName>
        <fullName evidence="2">Uncharacterized protein</fullName>
    </submittedName>
</protein>
<dbReference type="Proteomes" id="UP000053051">
    <property type="component" value="Unassembled WGS sequence"/>
</dbReference>
<reference evidence="2 3" key="1">
    <citation type="submission" date="2012-05" db="EMBL/GenBank/DDBJ databases">
        <authorList>
            <person name="Hilton J."/>
        </authorList>
    </citation>
    <scope>NUCLEOTIDE SEQUENCE [LARGE SCALE GENOMIC DNA]</scope>
    <source>
        <strain evidence="2 3">HH01</strain>
    </source>
</reference>
<organism evidence="2 3">
    <name type="scientific">Richelia intracellularis HH01</name>
    <dbReference type="NCBI Taxonomy" id="1165094"/>
    <lineage>
        <taxon>Bacteria</taxon>
        <taxon>Bacillati</taxon>
        <taxon>Cyanobacteriota</taxon>
        <taxon>Cyanophyceae</taxon>
        <taxon>Nostocales</taxon>
        <taxon>Nostocaceae</taxon>
        <taxon>Richelia</taxon>
    </lineage>
</organism>
<evidence type="ECO:0000256" key="1">
    <source>
        <dbReference type="SAM" id="Phobius"/>
    </source>
</evidence>
<keyword evidence="3" id="KW-1185">Reference proteome</keyword>